<proteinExistence type="predicted"/>
<keyword evidence="3" id="KW-1185">Reference proteome</keyword>
<sequence length="130" mass="14606">MRKTNRFAVIISITTFLIISGYSLYKFIRYDQIDGAGVFFGFLALAYVFNSLTWGDLDGKKDKDELEEHIDTQSSKISYYVLMILAAAVLLISDGVSNLSDIDNFPLLIVVGLTLVVQPITAFIYSRSYK</sequence>
<gene>
    <name evidence="2" type="ORF">ACFSUN_12780</name>
</gene>
<keyword evidence="1" id="KW-1133">Transmembrane helix</keyword>
<dbReference type="Proteomes" id="UP001597451">
    <property type="component" value="Unassembled WGS sequence"/>
</dbReference>
<evidence type="ECO:0000313" key="3">
    <source>
        <dbReference type="Proteomes" id="UP001597451"/>
    </source>
</evidence>
<reference evidence="3" key="1">
    <citation type="journal article" date="2019" name="Int. J. Syst. Evol. Microbiol.">
        <title>The Global Catalogue of Microorganisms (GCM) 10K type strain sequencing project: providing services to taxonomists for standard genome sequencing and annotation.</title>
        <authorList>
            <consortium name="The Broad Institute Genomics Platform"/>
            <consortium name="The Broad Institute Genome Sequencing Center for Infectious Disease"/>
            <person name="Wu L."/>
            <person name="Ma J."/>
        </authorList>
    </citation>
    <scope>NUCLEOTIDE SEQUENCE [LARGE SCALE GENOMIC DNA]</scope>
    <source>
        <strain evidence="3">TISTR 1858</strain>
    </source>
</reference>
<dbReference type="EMBL" id="JBHUMX010000038">
    <property type="protein sequence ID" value="MFD2629655.1"/>
    <property type="molecule type" value="Genomic_DNA"/>
</dbReference>
<evidence type="ECO:0000313" key="2">
    <source>
        <dbReference type="EMBL" id="MFD2629655.1"/>
    </source>
</evidence>
<protein>
    <recommendedName>
        <fullName evidence="4">DUF2178 domain-containing protein</fullName>
    </recommendedName>
</protein>
<dbReference type="RefSeq" id="WP_379562446.1">
    <property type="nucleotide sequence ID" value="NZ_JBHUMX010000038.1"/>
</dbReference>
<name>A0ABW5Q2I6_9BACI</name>
<feature type="transmembrane region" description="Helical" evidence="1">
    <location>
        <begin position="77"/>
        <end position="93"/>
    </location>
</feature>
<keyword evidence="1" id="KW-0812">Transmembrane</keyword>
<evidence type="ECO:0008006" key="4">
    <source>
        <dbReference type="Google" id="ProtNLM"/>
    </source>
</evidence>
<evidence type="ECO:0000256" key="1">
    <source>
        <dbReference type="SAM" id="Phobius"/>
    </source>
</evidence>
<feature type="transmembrane region" description="Helical" evidence="1">
    <location>
        <begin position="37"/>
        <end position="57"/>
    </location>
</feature>
<feature type="transmembrane region" description="Helical" evidence="1">
    <location>
        <begin position="105"/>
        <end position="125"/>
    </location>
</feature>
<accession>A0ABW5Q2I6</accession>
<comment type="caution">
    <text evidence="2">The sequence shown here is derived from an EMBL/GenBank/DDBJ whole genome shotgun (WGS) entry which is preliminary data.</text>
</comment>
<keyword evidence="1" id="KW-0472">Membrane</keyword>
<feature type="transmembrane region" description="Helical" evidence="1">
    <location>
        <begin position="7"/>
        <end position="25"/>
    </location>
</feature>
<organism evidence="2 3">
    <name type="scientific">Oceanobacillus kapialis</name>
    <dbReference type="NCBI Taxonomy" id="481353"/>
    <lineage>
        <taxon>Bacteria</taxon>
        <taxon>Bacillati</taxon>
        <taxon>Bacillota</taxon>
        <taxon>Bacilli</taxon>
        <taxon>Bacillales</taxon>
        <taxon>Bacillaceae</taxon>
        <taxon>Oceanobacillus</taxon>
    </lineage>
</organism>